<comment type="similarity">
    <text evidence="1">Belongs to the asteroid family.</text>
</comment>
<sequence>MGVQGLTTWVDQHTTLCEYHELSSDDAASARSGSAAIPFIIDGLAFLSYLFRLNNLAIVDPIRGGNYLELRRLLRECIDYYRAVGLEPEIVWDGPYGTSKTETILRRGRQAIRTSHDFMRSSDDQRAHLHVISRAARLPLLARSACTYELHQLHVKMHSAQAEADSPTAELAQRSNGYAVSQDSDYFILPAISRGYVPLDRIVYGPGRMARPGMLRPGSRAVLRIGVYQPARIAHMLGIHLERLPVFAALAGNDLANLTKTFHSTSSQGKHSRSRPWRKMDIDKVASIIASIESTCTLEETLRIALAKLLGNVQPSTTMLAELAASVRSYELVSIETIIPGFPLQPHISDSPEQAQCRRLYFDEIFARGDSANFIYQATQAQLVVSKITVERPEFRSPCLTLGRPLRILIYAVLDDAIGIGAPDVTEYCRREDDLHATLIPIRTVAECSKSPIRTPLLLAPTGERLRFLAGAFEFTIPSSTTRDNTFRYLPLLLALRHIQSYARVPWSRSMLISALATAVTLSSPGRYHQLRVGTQLPRAANIEHIQTSVELVQTLHYLQILLEALLLAQQLTPCHLLFDGDVLHAFLAEGDEVEKLLGQLSGEQVMNEVLGLLELVEQ</sequence>
<dbReference type="HOGENOM" id="CLU_425875_0_0_1"/>
<dbReference type="PANTHER" id="PTHR15665:SF1">
    <property type="entry name" value="PROTEIN ASTEROID HOMOLOG 1"/>
    <property type="match status" value="1"/>
</dbReference>
<dbReference type="Gene3D" id="3.40.50.1010">
    <property type="entry name" value="5'-nuclease"/>
    <property type="match status" value="1"/>
</dbReference>
<dbReference type="PANTHER" id="PTHR15665">
    <property type="entry name" value="ASTEROID PROTEIN"/>
    <property type="match status" value="1"/>
</dbReference>
<evidence type="ECO:0000313" key="4">
    <source>
        <dbReference type="Proteomes" id="UP000017200"/>
    </source>
</evidence>
<dbReference type="AlphaFoldDB" id="U5GYV2"/>
<dbReference type="OrthoDB" id="25987at2759"/>
<dbReference type="STRING" id="683840.U5GYV2"/>
<evidence type="ECO:0000313" key="3">
    <source>
        <dbReference type="EnsemblFungi" id="MVLG_00363T0"/>
    </source>
</evidence>
<keyword evidence="4" id="KW-1185">Reference proteome</keyword>
<dbReference type="OMA" id="LAFAYHV"/>
<dbReference type="InParanoid" id="U5GYV2"/>
<reference evidence="2" key="2">
    <citation type="submission" date="2010-11" db="EMBL/GenBank/DDBJ databases">
        <authorList>
            <consortium name="The Broad Institute Genome Sequencing Platform"/>
            <person name="Earl A."/>
            <person name="Ward D."/>
            <person name="Feldgarden M."/>
            <person name="Gevers D."/>
            <person name="Butler R."/>
            <person name="Young S.K."/>
            <person name="Zeng Q."/>
            <person name="Gargeya S."/>
            <person name="Fitzgerald M."/>
            <person name="Haas B."/>
            <person name="Abouelleil A."/>
            <person name="Alvarado L."/>
            <person name="Arachchi H.M."/>
            <person name="Berlin A."/>
            <person name="Brown A."/>
            <person name="Chapman S.B."/>
            <person name="Chen Z."/>
            <person name="Dunbar C."/>
            <person name="Freedman E."/>
            <person name="Gearin G."/>
            <person name="Gellesch M."/>
            <person name="Goldberg J."/>
            <person name="Griggs A."/>
            <person name="Gujja S."/>
            <person name="Heilman E."/>
            <person name="Heiman D."/>
            <person name="Howarth C."/>
            <person name="Larson L."/>
            <person name="Lui A."/>
            <person name="MacDonald P.J.P."/>
            <person name="Mehta T."/>
            <person name="Montmayeur A."/>
            <person name="Murphy C."/>
            <person name="Neiman D."/>
            <person name="Pearson M."/>
            <person name="Priest M."/>
            <person name="Roberts A."/>
            <person name="Saif S."/>
            <person name="Shea T."/>
            <person name="Shenoy N."/>
            <person name="Sisk P."/>
            <person name="Stolte C."/>
            <person name="Sykes S."/>
            <person name="White J."/>
            <person name="Yandava C."/>
            <person name="Wortman J."/>
            <person name="Nusbaum C."/>
            <person name="Birren B."/>
        </authorList>
    </citation>
    <scope>NUCLEOTIDE SEQUENCE</scope>
    <source>
        <strain evidence="2">P1A1 Lamole</strain>
    </source>
</reference>
<proteinExistence type="inferred from homology"/>
<evidence type="ECO:0000256" key="1">
    <source>
        <dbReference type="ARBA" id="ARBA00007398"/>
    </source>
</evidence>
<dbReference type="InterPro" id="IPR026832">
    <property type="entry name" value="Asteroid"/>
</dbReference>
<reference evidence="2 4" key="3">
    <citation type="journal article" date="2015" name="BMC Genomics">
        <title>Sex and parasites: genomic and transcriptomic analysis of Microbotryum lychnidis-dioicae, the biotrophic and plant-castrating anther smut fungus.</title>
        <authorList>
            <person name="Perlin M.H."/>
            <person name="Amselem J."/>
            <person name="Fontanillas E."/>
            <person name="Toh S.S."/>
            <person name="Chen Z."/>
            <person name="Goldberg J."/>
            <person name="Duplessis S."/>
            <person name="Henrissat B."/>
            <person name="Young S."/>
            <person name="Zeng Q."/>
            <person name="Aguileta G."/>
            <person name="Petit E."/>
            <person name="Badouin H."/>
            <person name="Andrews J."/>
            <person name="Razeeq D."/>
            <person name="Gabaldon T."/>
            <person name="Quesneville H."/>
            <person name="Giraud T."/>
            <person name="Hood M.E."/>
            <person name="Schultz D.J."/>
            <person name="Cuomo C.A."/>
        </authorList>
    </citation>
    <scope>NUCLEOTIDE SEQUENCE [LARGE SCALE GENOMIC DNA]</scope>
    <source>
        <strain evidence="2">P1A1 Lamole</strain>
        <strain evidence="4">p1A1 Lamole</strain>
    </source>
</reference>
<evidence type="ECO:0000313" key="2">
    <source>
        <dbReference type="EMBL" id="KDE09461.1"/>
    </source>
</evidence>
<dbReference type="EnsemblFungi" id="MVLG_00363T0">
    <property type="protein sequence ID" value="MVLG_00363T0"/>
    <property type="gene ID" value="MVLG_00363"/>
</dbReference>
<gene>
    <name evidence="2" type="ORF">MVLG_00363</name>
</gene>
<dbReference type="SUPFAM" id="SSF88723">
    <property type="entry name" value="PIN domain-like"/>
    <property type="match status" value="1"/>
</dbReference>
<reference evidence="3" key="4">
    <citation type="submission" date="2015-06" db="UniProtKB">
        <authorList>
            <consortium name="EnsemblFungi"/>
        </authorList>
    </citation>
    <scope>IDENTIFICATION</scope>
</reference>
<dbReference type="InterPro" id="IPR029060">
    <property type="entry name" value="PIN-like_dom_sf"/>
</dbReference>
<protein>
    <submittedName>
        <fullName evidence="2 3">Uncharacterized protein</fullName>
    </submittedName>
</protein>
<name>U5GYV2_USTV1</name>
<dbReference type="EMBL" id="GL541644">
    <property type="protein sequence ID" value="KDE09461.1"/>
    <property type="molecule type" value="Genomic_DNA"/>
</dbReference>
<dbReference type="Proteomes" id="UP000017200">
    <property type="component" value="Unassembled WGS sequence"/>
</dbReference>
<dbReference type="EMBL" id="AEIJ01000029">
    <property type="status" value="NOT_ANNOTATED_CDS"/>
    <property type="molecule type" value="Genomic_DNA"/>
</dbReference>
<reference evidence="4" key="1">
    <citation type="submission" date="2010-11" db="EMBL/GenBank/DDBJ databases">
        <title>The genome sequence of Microbotryum violaceum strain p1A1 Lamole.</title>
        <authorList>
            <person name="Cuomo C."/>
            <person name="Perlin M."/>
            <person name="Young S.K."/>
            <person name="Zeng Q."/>
            <person name="Gargeya S."/>
            <person name="Alvarado L."/>
            <person name="Berlin A."/>
            <person name="Chapman S.B."/>
            <person name="Chen Z."/>
            <person name="Freedman E."/>
            <person name="Gellesch M."/>
            <person name="Goldberg J."/>
            <person name="Griggs A."/>
            <person name="Gujja S."/>
            <person name="Heilman E."/>
            <person name="Heiman D."/>
            <person name="Howarth C."/>
            <person name="Mehta T."/>
            <person name="Neiman D."/>
            <person name="Pearson M."/>
            <person name="Roberts A."/>
            <person name="Saif S."/>
            <person name="Shea T."/>
            <person name="Shenoy N."/>
            <person name="Sisk P."/>
            <person name="Stolte C."/>
            <person name="Sykes S."/>
            <person name="White J."/>
            <person name="Yandava C."/>
            <person name="Haas B."/>
            <person name="Nusbaum C."/>
            <person name="Birren B."/>
        </authorList>
    </citation>
    <scope>NUCLEOTIDE SEQUENCE [LARGE SCALE GENOMIC DNA]</scope>
    <source>
        <strain evidence="4">p1A1 Lamole</strain>
    </source>
</reference>
<accession>U5GYV2</accession>
<organism evidence="2">
    <name type="scientific">Microbotryum lychnidis-dioicae (strain p1A1 Lamole / MvSl-1064)</name>
    <name type="common">Anther smut fungus</name>
    <dbReference type="NCBI Taxonomy" id="683840"/>
    <lineage>
        <taxon>Eukaryota</taxon>
        <taxon>Fungi</taxon>
        <taxon>Dikarya</taxon>
        <taxon>Basidiomycota</taxon>
        <taxon>Pucciniomycotina</taxon>
        <taxon>Microbotryomycetes</taxon>
        <taxon>Microbotryales</taxon>
        <taxon>Microbotryaceae</taxon>
        <taxon>Microbotryum</taxon>
    </lineage>
</organism>